<sequence>MAGKGEGPAIEIDLGTKYSCGMEMAEMEMEMEERSFVVSSDPHQKKSDKCLSSVELYFWWNDVKEEWYSPEMSDVLGQFMPFVGMDWSQTGVTNLFSAIKLEEFHPFVPETSLKLGNAPLCDVDQICACFDLEPLERTILIILSG</sequence>
<proteinExistence type="predicted"/>
<reference evidence="1" key="1">
    <citation type="submission" date="2023-03" db="UniProtKB">
        <authorList>
            <consortium name="EnsemblPlants"/>
        </authorList>
    </citation>
    <scope>IDENTIFICATION</scope>
</reference>
<evidence type="ECO:0000313" key="1">
    <source>
        <dbReference type="EnsemblPlants" id="MELO3C035031.2.1"/>
    </source>
</evidence>
<organism evidence="1">
    <name type="scientific">Cucumis melo</name>
    <name type="common">Muskmelon</name>
    <dbReference type="NCBI Taxonomy" id="3656"/>
    <lineage>
        <taxon>Eukaryota</taxon>
        <taxon>Viridiplantae</taxon>
        <taxon>Streptophyta</taxon>
        <taxon>Embryophyta</taxon>
        <taxon>Tracheophyta</taxon>
        <taxon>Spermatophyta</taxon>
        <taxon>Magnoliopsida</taxon>
        <taxon>eudicotyledons</taxon>
        <taxon>Gunneridae</taxon>
        <taxon>Pentapetalae</taxon>
        <taxon>rosids</taxon>
        <taxon>fabids</taxon>
        <taxon>Cucurbitales</taxon>
        <taxon>Cucurbitaceae</taxon>
        <taxon>Benincaseae</taxon>
        <taxon>Cucumis</taxon>
    </lineage>
</organism>
<protein>
    <submittedName>
        <fullName evidence="1">Uncharacterized protein</fullName>
    </submittedName>
</protein>
<dbReference type="AlphaFoldDB" id="A0A9I9EKA5"/>
<name>A0A9I9EKA5_CUCME</name>
<dbReference type="Gramene" id="MELO3C035031.2.1">
    <property type="protein sequence ID" value="MELO3C035031.2.1"/>
    <property type="gene ID" value="MELO3C035031.2"/>
</dbReference>
<accession>A0A9I9EKA5</accession>
<dbReference type="EnsemblPlants" id="MELO3C035031.2.1">
    <property type="protein sequence ID" value="MELO3C035031.2.1"/>
    <property type="gene ID" value="MELO3C035031.2"/>
</dbReference>